<protein>
    <submittedName>
        <fullName evidence="1">Uncharacterized protein</fullName>
    </submittedName>
</protein>
<sequence length="99" mass="10775">MQTRYSLVFNAVLLLGDISLHLEDLSAYGIAVSPIEILILLASLDLNYRAQGRGKISFEEGSSLVTHSTQSSEESPVYCAVTFTKEHGEVDVRKALCSA</sequence>
<accession>A0A0Q3US81</accession>
<evidence type="ECO:0000313" key="1">
    <source>
        <dbReference type="EMBL" id="KQK79762.1"/>
    </source>
</evidence>
<dbReference type="Proteomes" id="UP000051836">
    <property type="component" value="Unassembled WGS sequence"/>
</dbReference>
<dbReference type="EMBL" id="LMAW01002568">
    <property type="protein sequence ID" value="KQK79762.1"/>
    <property type="molecule type" value="Genomic_DNA"/>
</dbReference>
<proteinExistence type="predicted"/>
<name>A0A0Q3US81_AMAAE</name>
<keyword evidence="2" id="KW-1185">Reference proteome</keyword>
<comment type="caution">
    <text evidence="1">The sequence shown here is derived from an EMBL/GenBank/DDBJ whole genome shotgun (WGS) entry which is preliminary data.</text>
</comment>
<evidence type="ECO:0000313" key="2">
    <source>
        <dbReference type="Proteomes" id="UP000051836"/>
    </source>
</evidence>
<dbReference type="AlphaFoldDB" id="A0A0Q3US81"/>
<gene>
    <name evidence="1" type="ORF">AAES_103404</name>
</gene>
<organism evidence="1 2">
    <name type="scientific">Amazona aestiva</name>
    <name type="common">Blue-fronted Amazon parrot</name>
    <dbReference type="NCBI Taxonomy" id="12930"/>
    <lineage>
        <taxon>Eukaryota</taxon>
        <taxon>Metazoa</taxon>
        <taxon>Chordata</taxon>
        <taxon>Craniata</taxon>
        <taxon>Vertebrata</taxon>
        <taxon>Euteleostomi</taxon>
        <taxon>Archelosauria</taxon>
        <taxon>Archosauria</taxon>
        <taxon>Dinosauria</taxon>
        <taxon>Saurischia</taxon>
        <taxon>Theropoda</taxon>
        <taxon>Coelurosauria</taxon>
        <taxon>Aves</taxon>
        <taxon>Neognathae</taxon>
        <taxon>Neoaves</taxon>
        <taxon>Telluraves</taxon>
        <taxon>Australaves</taxon>
        <taxon>Psittaciformes</taxon>
        <taxon>Psittacidae</taxon>
        <taxon>Amazona</taxon>
    </lineage>
</organism>
<reference evidence="1 2" key="1">
    <citation type="submission" date="2015-10" db="EMBL/GenBank/DDBJ databases">
        <authorList>
            <person name="Gilbert D.G."/>
        </authorList>
    </citation>
    <scope>NUCLEOTIDE SEQUENCE [LARGE SCALE GENOMIC DNA]</scope>
    <source>
        <strain evidence="1">FVVF132</strain>
    </source>
</reference>